<name>A0AAV4VSI0_9ARAC</name>
<dbReference type="Proteomes" id="UP001054837">
    <property type="component" value="Unassembled WGS sequence"/>
</dbReference>
<organism evidence="1 2">
    <name type="scientific">Caerostris darwini</name>
    <dbReference type="NCBI Taxonomy" id="1538125"/>
    <lineage>
        <taxon>Eukaryota</taxon>
        <taxon>Metazoa</taxon>
        <taxon>Ecdysozoa</taxon>
        <taxon>Arthropoda</taxon>
        <taxon>Chelicerata</taxon>
        <taxon>Arachnida</taxon>
        <taxon>Araneae</taxon>
        <taxon>Araneomorphae</taxon>
        <taxon>Entelegynae</taxon>
        <taxon>Araneoidea</taxon>
        <taxon>Araneidae</taxon>
        <taxon>Caerostris</taxon>
    </lineage>
</organism>
<reference evidence="1 2" key="1">
    <citation type="submission" date="2021-06" db="EMBL/GenBank/DDBJ databases">
        <title>Caerostris darwini draft genome.</title>
        <authorList>
            <person name="Kono N."/>
            <person name="Arakawa K."/>
        </authorList>
    </citation>
    <scope>NUCLEOTIDE SEQUENCE [LARGE SCALE GENOMIC DNA]</scope>
</reference>
<protein>
    <submittedName>
        <fullName evidence="1">Uncharacterized protein</fullName>
    </submittedName>
</protein>
<accession>A0AAV4VSI0</accession>
<keyword evidence="2" id="KW-1185">Reference proteome</keyword>
<proteinExistence type="predicted"/>
<gene>
    <name evidence="1" type="ORF">CDAR_568591</name>
</gene>
<dbReference type="EMBL" id="BPLQ01013572">
    <property type="protein sequence ID" value="GIY73196.1"/>
    <property type="molecule type" value="Genomic_DNA"/>
</dbReference>
<comment type="caution">
    <text evidence="1">The sequence shown here is derived from an EMBL/GenBank/DDBJ whole genome shotgun (WGS) entry which is preliminary data.</text>
</comment>
<sequence>MPEKLKPDLIFVLKSTVTLICKWFMDHSDILKTDFGDASSFQWRYYRRSKNCPRTHRRKDAPPPDNASSICIPAFSGGRGHEIADKRFTWHAFEKSCIGLFDLHLLDA</sequence>
<evidence type="ECO:0000313" key="2">
    <source>
        <dbReference type="Proteomes" id="UP001054837"/>
    </source>
</evidence>
<evidence type="ECO:0000313" key="1">
    <source>
        <dbReference type="EMBL" id="GIY73196.1"/>
    </source>
</evidence>
<dbReference type="AlphaFoldDB" id="A0AAV4VSI0"/>